<evidence type="ECO:0000313" key="2">
    <source>
        <dbReference type="EMBL" id="VFT93847.1"/>
    </source>
</evidence>
<reference evidence="2 3" key="1">
    <citation type="submission" date="2019-03" db="EMBL/GenBank/DDBJ databases">
        <authorList>
            <person name="Gaulin E."/>
            <person name="Dumas B."/>
        </authorList>
    </citation>
    <scope>NUCLEOTIDE SEQUENCE [LARGE SCALE GENOMIC DNA]</scope>
    <source>
        <strain evidence="2">CBS 568.67</strain>
    </source>
</reference>
<keyword evidence="3" id="KW-1185">Reference proteome</keyword>
<dbReference type="PANTHER" id="PTHR31827">
    <property type="entry name" value="EMB|CAB89363.1"/>
    <property type="match status" value="1"/>
</dbReference>
<accession>A0A485L8T0</accession>
<dbReference type="EMBL" id="CAADRA010006045">
    <property type="protein sequence ID" value="VFT93847.1"/>
    <property type="molecule type" value="Genomic_DNA"/>
</dbReference>
<reference evidence="1" key="2">
    <citation type="submission" date="2019-06" db="EMBL/GenBank/DDBJ databases">
        <title>Genomics analysis of Aphanomyces spp. identifies a new class of oomycete effector associated with host adaptation.</title>
        <authorList>
            <person name="Gaulin E."/>
        </authorList>
    </citation>
    <scope>NUCLEOTIDE SEQUENCE</scope>
    <source>
        <strain evidence="1">CBS 578.67</strain>
    </source>
</reference>
<dbReference type="OrthoDB" id="86077at2759"/>
<name>A0A485L8T0_9STRA</name>
<dbReference type="PANTHER" id="PTHR31827:SF1">
    <property type="entry name" value="EMB|CAB89363.1"/>
    <property type="match status" value="1"/>
</dbReference>
<gene>
    <name evidence="2" type="primary">Aste57867_17087</name>
    <name evidence="1" type="ORF">As57867_017028</name>
    <name evidence="2" type="ORF">ASTE57867_17087</name>
</gene>
<organism evidence="2 3">
    <name type="scientific">Aphanomyces stellatus</name>
    <dbReference type="NCBI Taxonomy" id="120398"/>
    <lineage>
        <taxon>Eukaryota</taxon>
        <taxon>Sar</taxon>
        <taxon>Stramenopiles</taxon>
        <taxon>Oomycota</taxon>
        <taxon>Saprolegniomycetes</taxon>
        <taxon>Saprolegniales</taxon>
        <taxon>Verrucalvaceae</taxon>
        <taxon>Aphanomyces</taxon>
    </lineage>
</organism>
<dbReference type="AlphaFoldDB" id="A0A485L8T0"/>
<dbReference type="EMBL" id="VJMH01006024">
    <property type="protein sequence ID" value="KAF0691746.1"/>
    <property type="molecule type" value="Genomic_DNA"/>
</dbReference>
<dbReference type="Proteomes" id="UP000332933">
    <property type="component" value="Unassembled WGS sequence"/>
</dbReference>
<sequence>MPVSSCCFNGCPHPPIPNSVKCIDHRHRAKCTILNCTNQVYARGVCVRHGGKKQCAFVNCDSNARSGLYCSKHHVSGTKKRLCTASGCQHIARVKGLCVGHGGGRKCLNPTCDSYARRGGLCRRHKTHNPPALAPTTPETTPIYEPGRQAQEQSAPDTVTTFDMDILDAVFGKTAPDIIDLSIGDDGVDVMTWI</sequence>
<evidence type="ECO:0000313" key="1">
    <source>
        <dbReference type="EMBL" id="KAF0691746.1"/>
    </source>
</evidence>
<protein>
    <submittedName>
        <fullName evidence="2">Aste57867_17087 protein</fullName>
    </submittedName>
</protein>
<evidence type="ECO:0000313" key="3">
    <source>
        <dbReference type="Proteomes" id="UP000332933"/>
    </source>
</evidence>
<proteinExistence type="predicted"/>